<proteinExistence type="predicted"/>
<sequence>MVTKAHSTTYKGILSEEDRELEQATRQARLHAWTSLVSWLRDGEGIFHISGKAGSGKSTLIKFLLDHDQTRKELERCPNNDQLLLARFFFWRAGGKLQRSLEGLYRAILFEILTQIPHLVRDVFPDAYNAFSDSGSGVVIDEPYFRPRHLEKGMERLISKSPYPGYRICLVIDGLDEYGEDGNDSLQHELLVEQLLAWVARGGIKISA</sequence>
<keyword evidence="4" id="KW-1185">Reference proteome</keyword>
<dbReference type="PANTHER" id="PTHR10039">
    <property type="entry name" value="AMELOGENIN"/>
    <property type="match status" value="1"/>
</dbReference>
<dbReference type="PANTHER" id="PTHR10039:SF5">
    <property type="entry name" value="NACHT DOMAIN-CONTAINING PROTEIN"/>
    <property type="match status" value="1"/>
</dbReference>
<keyword evidence="1" id="KW-0677">Repeat</keyword>
<dbReference type="Gene3D" id="3.40.50.300">
    <property type="entry name" value="P-loop containing nucleotide triphosphate hydrolases"/>
    <property type="match status" value="1"/>
</dbReference>
<comment type="caution">
    <text evidence="3">The sequence shown here is derived from an EMBL/GenBank/DDBJ whole genome shotgun (WGS) entry which is preliminary data.</text>
</comment>
<reference evidence="3" key="2">
    <citation type="submission" date="2023-05" db="EMBL/GenBank/DDBJ databases">
        <authorList>
            <consortium name="Lawrence Berkeley National Laboratory"/>
            <person name="Steindorff A."/>
            <person name="Hensen N."/>
            <person name="Bonometti L."/>
            <person name="Westerberg I."/>
            <person name="Brannstrom I.O."/>
            <person name="Guillou S."/>
            <person name="Cros-Aarteil S."/>
            <person name="Calhoun S."/>
            <person name="Haridas S."/>
            <person name="Kuo A."/>
            <person name="Mondo S."/>
            <person name="Pangilinan J."/>
            <person name="Riley R."/>
            <person name="Labutti K."/>
            <person name="Andreopoulos B."/>
            <person name="Lipzen A."/>
            <person name="Chen C."/>
            <person name="Yanf M."/>
            <person name="Daum C."/>
            <person name="Ng V."/>
            <person name="Clum A."/>
            <person name="Ohm R."/>
            <person name="Martin F."/>
            <person name="Silar P."/>
            <person name="Natvig D."/>
            <person name="Lalanne C."/>
            <person name="Gautier V."/>
            <person name="Ament-Velasquez S.L."/>
            <person name="Kruys A."/>
            <person name="Hutchinson M.I."/>
            <person name="Powell A.J."/>
            <person name="Barry K."/>
            <person name="Miller A.N."/>
            <person name="Grigoriev I.V."/>
            <person name="Debuchy R."/>
            <person name="Gladieux P."/>
            <person name="Thoren M.H."/>
            <person name="Johannesson H."/>
        </authorList>
    </citation>
    <scope>NUCLEOTIDE SEQUENCE</scope>
    <source>
        <strain evidence="3">CBS 508.74</strain>
    </source>
</reference>
<dbReference type="Pfam" id="PF24883">
    <property type="entry name" value="NPHP3_N"/>
    <property type="match status" value="1"/>
</dbReference>
<accession>A0AAN6QJI2</accession>
<gene>
    <name evidence="3" type="ORF">N656DRAFT_783186</name>
</gene>
<dbReference type="AlphaFoldDB" id="A0AAN6QJI2"/>
<organism evidence="3 4">
    <name type="scientific">Canariomyces notabilis</name>
    <dbReference type="NCBI Taxonomy" id="2074819"/>
    <lineage>
        <taxon>Eukaryota</taxon>
        <taxon>Fungi</taxon>
        <taxon>Dikarya</taxon>
        <taxon>Ascomycota</taxon>
        <taxon>Pezizomycotina</taxon>
        <taxon>Sordariomycetes</taxon>
        <taxon>Sordariomycetidae</taxon>
        <taxon>Sordariales</taxon>
        <taxon>Chaetomiaceae</taxon>
        <taxon>Canariomyces</taxon>
    </lineage>
</organism>
<dbReference type="Proteomes" id="UP001302812">
    <property type="component" value="Unassembled WGS sequence"/>
</dbReference>
<evidence type="ECO:0000259" key="2">
    <source>
        <dbReference type="Pfam" id="PF24883"/>
    </source>
</evidence>
<name>A0AAN6QJI2_9PEZI</name>
<feature type="domain" description="Nephrocystin 3-like N-terminal" evidence="2">
    <location>
        <begin position="37"/>
        <end position="186"/>
    </location>
</feature>
<dbReference type="GeneID" id="89940020"/>
<evidence type="ECO:0000313" key="3">
    <source>
        <dbReference type="EMBL" id="KAK4109280.1"/>
    </source>
</evidence>
<dbReference type="EMBL" id="MU853357">
    <property type="protein sequence ID" value="KAK4109280.1"/>
    <property type="molecule type" value="Genomic_DNA"/>
</dbReference>
<dbReference type="InterPro" id="IPR027417">
    <property type="entry name" value="P-loop_NTPase"/>
</dbReference>
<dbReference type="RefSeq" id="XP_064666850.1">
    <property type="nucleotide sequence ID" value="XM_064815895.1"/>
</dbReference>
<dbReference type="SUPFAM" id="SSF52540">
    <property type="entry name" value="P-loop containing nucleoside triphosphate hydrolases"/>
    <property type="match status" value="1"/>
</dbReference>
<protein>
    <recommendedName>
        <fullName evidence="2">Nephrocystin 3-like N-terminal domain-containing protein</fullName>
    </recommendedName>
</protein>
<dbReference type="InterPro" id="IPR056884">
    <property type="entry name" value="NPHP3-like_N"/>
</dbReference>
<evidence type="ECO:0000313" key="4">
    <source>
        <dbReference type="Proteomes" id="UP001302812"/>
    </source>
</evidence>
<reference evidence="3" key="1">
    <citation type="journal article" date="2023" name="Mol. Phylogenet. Evol.">
        <title>Genome-scale phylogeny and comparative genomics of the fungal order Sordariales.</title>
        <authorList>
            <person name="Hensen N."/>
            <person name="Bonometti L."/>
            <person name="Westerberg I."/>
            <person name="Brannstrom I.O."/>
            <person name="Guillou S."/>
            <person name="Cros-Aarteil S."/>
            <person name="Calhoun S."/>
            <person name="Haridas S."/>
            <person name="Kuo A."/>
            <person name="Mondo S."/>
            <person name="Pangilinan J."/>
            <person name="Riley R."/>
            <person name="LaButti K."/>
            <person name="Andreopoulos B."/>
            <person name="Lipzen A."/>
            <person name="Chen C."/>
            <person name="Yan M."/>
            <person name="Daum C."/>
            <person name="Ng V."/>
            <person name="Clum A."/>
            <person name="Steindorff A."/>
            <person name="Ohm R.A."/>
            <person name="Martin F."/>
            <person name="Silar P."/>
            <person name="Natvig D.O."/>
            <person name="Lalanne C."/>
            <person name="Gautier V."/>
            <person name="Ament-Velasquez S.L."/>
            <person name="Kruys A."/>
            <person name="Hutchinson M.I."/>
            <person name="Powell A.J."/>
            <person name="Barry K."/>
            <person name="Miller A.N."/>
            <person name="Grigoriev I.V."/>
            <person name="Debuchy R."/>
            <person name="Gladieux P."/>
            <person name="Hiltunen Thoren M."/>
            <person name="Johannesson H."/>
        </authorList>
    </citation>
    <scope>NUCLEOTIDE SEQUENCE</scope>
    <source>
        <strain evidence="3">CBS 508.74</strain>
    </source>
</reference>
<evidence type="ECO:0000256" key="1">
    <source>
        <dbReference type="ARBA" id="ARBA00022737"/>
    </source>
</evidence>